<dbReference type="GO" id="GO:0030674">
    <property type="term" value="F:protein-macromolecule adaptor activity"/>
    <property type="evidence" value="ECO:0007669"/>
    <property type="project" value="TreeGrafter"/>
</dbReference>
<reference evidence="4" key="1">
    <citation type="journal article" date="2019" name="Curr. Biol.">
        <title>Genome Sequence of Striga asiatica Provides Insight into the Evolution of Plant Parasitism.</title>
        <authorList>
            <person name="Yoshida S."/>
            <person name="Kim S."/>
            <person name="Wafula E.K."/>
            <person name="Tanskanen J."/>
            <person name="Kim Y.M."/>
            <person name="Honaas L."/>
            <person name="Yang Z."/>
            <person name="Spallek T."/>
            <person name="Conn C.E."/>
            <person name="Ichihashi Y."/>
            <person name="Cheong K."/>
            <person name="Cui S."/>
            <person name="Der J.P."/>
            <person name="Gundlach H."/>
            <person name="Jiao Y."/>
            <person name="Hori C."/>
            <person name="Ishida J.K."/>
            <person name="Kasahara H."/>
            <person name="Kiba T."/>
            <person name="Kim M.S."/>
            <person name="Koo N."/>
            <person name="Laohavisit A."/>
            <person name="Lee Y.H."/>
            <person name="Lumba S."/>
            <person name="McCourt P."/>
            <person name="Mortimer J.C."/>
            <person name="Mutuku J.M."/>
            <person name="Nomura T."/>
            <person name="Sasaki-Sekimoto Y."/>
            <person name="Seto Y."/>
            <person name="Wang Y."/>
            <person name="Wakatake T."/>
            <person name="Sakakibara H."/>
            <person name="Demura T."/>
            <person name="Yamaguchi S."/>
            <person name="Yoneyama K."/>
            <person name="Manabe R.I."/>
            <person name="Nelson D.C."/>
            <person name="Schulman A.H."/>
            <person name="Timko M.P."/>
            <person name="dePamphilis C.W."/>
            <person name="Choi D."/>
            <person name="Shirasu K."/>
        </authorList>
    </citation>
    <scope>NUCLEOTIDE SEQUENCE [LARGE SCALE GENOMIC DNA]</scope>
    <source>
        <strain evidence="4">cv. UVA1</strain>
    </source>
</reference>
<dbReference type="EMBL" id="BKCP01004639">
    <property type="protein sequence ID" value="GER32888.1"/>
    <property type="molecule type" value="Genomic_DNA"/>
</dbReference>
<accession>A0A5A7PJT4</accession>
<dbReference type="PANTHER" id="PTHR28080">
    <property type="entry name" value="PEROXISOMAL BIOGENESIS FACTOR 3"/>
    <property type="match status" value="1"/>
</dbReference>
<keyword evidence="1" id="KW-0175">Coiled coil</keyword>
<name>A0A5A7PJT4_STRAF</name>
<evidence type="ECO:0000313" key="3">
    <source>
        <dbReference type="EMBL" id="GER32888.1"/>
    </source>
</evidence>
<evidence type="ECO:0000313" key="4">
    <source>
        <dbReference type="Proteomes" id="UP000325081"/>
    </source>
</evidence>
<keyword evidence="2" id="KW-0812">Transmembrane</keyword>
<dbReference type="PANTHER" id="PTHR28080:SF1">
    <property type="entry name" value="PEROXISOMAL BIOGENESIS FACTOR 3"/>
    <property type="match status" value="1"/>
</dbReference>
<feature type="transmembrane region" description="Helical" evidence="2">
    <location>
        <begin position="12"/>
        <end position="29"/>
    </location>
</feature>
<dbReference type="InterPro" id="IPR006966">
    <property type="entry name" value="Peroxin-3"/>
</dbReference>
<dbReference type="Pfam" id="PF04882">
    <property type="entry name" value="Peroxin-3"/>
    <property type="match status" value="1"/>
</dbReference>
<protein>
    <submittedName>
        <fullName evidence="3">Peroxin 3</fullName>
    </submittedName>
</protein>
<dbReference type="Proteomes" id="UP000325081">
    <property type="component" value="Unassembled WGS sequence"/>
</dbReference>
<dbReference type="GO" id="GO:0005778">
    <property type="term" value="C:peroxisomal membrane"/>
    <property type="evidence" value="ECO:0007669"/>
    <property type="project" value="InterPro"/>
</dbReference>
<proteinExistence type="predicted"/>
<comment type="caution">
    <text evidence="3">The sequence shown here is derived from an EMBL/GenBank/DDBJ whole genome shotgun (WGS) entry which is preliminary data.</text>
</comment>
<keyword evidence="2" id="KW-1133">Transmembrane helix</keyword>
<feature type="coiled-coil region" evidence="1">
    <location>
        <begin position="29"/>
        <end position="56"/>
    </location>
</feature>
<keyword evidence="4" id="KW-1185">Reference proteome</keyword>
<dbReference type="AlphaFoldDB" id="A0A5A7PJT4"/>
<evidence type="ECO:0000256" key="1">
    <source>
        <dbReference type="SAM" id="Coils"/>
    </source>
</evidence>
<evidence type="ECO:0000256" key="2">
    <source>
        <dbReference type="SAM" id="Phobius"/>
    </source>
</evidence>
<dbReference type="GO" id="GO:0045046">
    <property type="term" value="P:protein import into peroxisome membrane"/>
    <property type="evidence" value="ECO:0007669"/>
    <property type="project" value="TreeGrafter"/>
</dbReference>
<dbReference type="OrthoDB" id="45930at2759"/>
<sequence>MGEFWRRHKRKVYVTLGVVGSGYLLYKLYDARRRRISDLEKQLARERESEELIKAQIQAHFEGVQRIADSTTLPHVMHLLDGRLTENLDLTQLTERLIQGKGQPNTITMAEKLELWDKLKILSMAQRLPFMYSALTYFYFSRLRCFCPTPLTLLFPGCKVAASQHVSPYAVAMRFWIASASSRHGSTINNYASLGFILEKSHANQEPLAKRIDPWDMMSQSCNTCVLISFFFQALSLVAFSFASLPPFKRRQLEVTCPGSLNSYQTDKIASIAAYMDEAELIDKNDEQQFLACADYLSNYGLLALISNAEAASLEILKSKQLKEFFNVSVLHDTIIRILETLMVMRSPHHWIGYLMPEDAGIYQPSSSCASDLSHATKFDLLMVETRAVLLSAEFSNIIDISLRAVVNGLLEDVIIHSGENNLMSGMPLARLVPRIAHISQFLLIEPNRSRYIQIIRNIPEVERFFTVLYSTSPTS</sequence>
<organism evidence="3 4">
    <name type="scientific">Striga asiatica</name>
    <name type="common">Asiatic witchweed</name>
    <name type="synonym">Buchnera asiatica</name>
    <dbReference type="NCBI Taxonomy" id="4170"/>
    <lineage>
        <taxon>Eukaryota</taxon>
        <taxon>Viridiplantae</taxon>
        <taxon>Streptophyta</taxon>
        <taxon>Embryophyta</taxon>
        <taxon>Tracheophyta</taxon>
        <taxon>Spermatophyta</taxon>
        <taxon>Magnoliopsida</taxon>
        <taxon>eudicotyledons</taxon>
        <taxon>Gunneridae</taxon>
        <taxon>Pentapetalae</taxon>
        <taxon>asterids</taxon>
        <taxon>lamiids</taxon>
        <taxon>Lamiales</taxon>
        <taxon>Orobanchaceae</taxon>
        <taxon>Buchnereae</taxon>
        <taxon>Striga</taxon>
    </lineage>
</organism>
<gene>
    <name evidence="3" type="ORF">STAS_08985</name>
</gene>
<keyword evidence="2" id="KW-0472">Membrane</keyword>